<protein>
    <submittedName>
        <fullName evidence="1">Uncharacterized protein</fullName>
    </submittedName>
</protein>
<dbReference type="EMBL" id="JBBPBM010000996">
    <property type="protein sequence ID" value="KAK8488487.1"/>
    <property type="molecule type" value="Genomic_DNA"/>
</dbReference>
<sequence length="137" mass="15410">MGLLSHFLDIEAISTSNGLFLSRAQYISDIMTQFQMENAKVISTPMSFSDKLPPPEPSTTIDISRYCRLLGLLQYLTITRPYISFVVNRLSQYMHGPSLADWTIAKCILCYLKGTLCHDILLRSTSSLHLTAFVDAD</sequence>
<reference evidence="1 2" key="1">
    <citation type="journal article" date="2024" name="G3 (Bethesda)">
        <title>Genome assembly of Hibiscus sabdariffa L. provides insights into metabolisms of medicinal natural products.</title>
        <authorList>
            <person name="Kim T."/>
        </authorList>
    </citation>
    <scope>NUCLEOTIDE SEQUENCE [LARGE SCALE GENOMIC DNA]</scope>
    <source>
        <strain evidence="1">TK-2024</strain>
        <tissue evidence="1">Old leaves</tissue>
    </source>
</reference>
<accession>A0ABR2A6Q4</accession>
<gene>
    <name evidence="1" type="ORF">V6N12_035134</name>
</gene>
<proteinExistence type="predicted"/>
<dbReference type="PANTHER" id="PTHR11439">
    <property type="entry name" value="GAG-POL-RELATED RETROTRANSPOSON"/>
    <property type="match status" value="1"/>
</dbReference>
<dbReference type="PANTHER" id="PTHR11439:SF463">
    <property type="entry name" value="REVERSE TRANSCRIPTASE TY1_COPIA-TYPE DOMAIN-CONTAINING PROTEIN"/>
    <property type="match status" value="1"/>
</dbReference>
<dbReference type="Proteomes" id="UP001472677">
    <property type="component" value="Unassembled WGS sequence"/>
</dbReference>
<evidence type="ECO:0000313" key="1">
    <source>
        <dbReference type="EMBL" id="KAK8488487.1"/>
    </source>
</evidence>
<comment type="caution">
    <text evidence="1">The sequence shown here is derived from an EMBL/GenBank/DDBJ whole genome shotgun (WGS) entry which is preliminary data.</text>
</comment>
<keyword evidence="2" id="KW-1185">Reference proteome</keyword>
<name>A0ABR2A6Q4_9ROSI</name>
<organism evidence="1 2">
    <name type="scientific">Hibiscus sabdariffa</name>
    <name type="common">roselle</name>
    <dbReference type="NCBI Taxonomy" id="183260"/>
    <lineage>
        <taxon>Eukaryota</taxon>
        <taxon>Viridiplantae</taxon>
        <taxon>Streptophyta</taxon>
        <taxon>Embryophyta</taxon>
        <taxon>Tracheophyta</taxon>
        <taxon>Spermatophyta</taxon>
        <taxon>Magnoliopsida</taxon>
        <taxon>eudicotyledons</taxon>
        <taxon>Gunneridae</taxon>
        <taxon>Pentapetalae</taxon>
        <taxon>rosids</taxon>
        <taxon>malvids</taxon>
        <taxon>Malvales</taxon>
        <taxon>Malvaceae</taxon>
        <taxon>Malvoideae</taxon>
        <taxon>Hibiscus</taxon>
    </lineage>
</organism>
<evidence type="ECO:0000313" key="2">
    <source>
        <dbReference type="Proteomes" id="UP001472677"/>
    </source>
</evidence>